<dbReference type="Proteomes" id="UP000428803">
    <property type="component" value="Chromosome"/>
</dbReference>
<dbReference type="InterPro" id="IPR010998">
    <property type="entry name" value="Integrase_recombinase_N"/>
</dbReference>
<dbReference type="InterPro" id="IPR053876">
    <property type="entry name" value="Phage_int_M"/>
</dbReference>
<dbReference type="KEGG" id="slaa:EUU25_14805"/>
<dbReference type="AlphaFoldDB" id="A0A6I6LCL9"/>
<dbReference type="SUPFAM" id="SSF56349">
    <property type="entry name" value="DNA breaking-rejoining enzymes"/>
    <property type="match status" value="1"/>
</dbReference>
<evidence type="ECO:0000256" key="1">
    <source>
        <dbReference type="ARBA" id="ARBA00008857"/>
    </source>
</evidence>
<evidence type="ECO:0008006" key="10">
    <source>
        <dbReference type="Google" id="ProtNLM"/>
    </source>
</evidence>
<feature type="domain" description="Core-binding (CB)" evidence="7">
    <location>
        <begin position="67"/>
        <end position="147"/>
    </location>
</feature>
<dbReference type="EMBL" id="CP035733">
    <property type="protein sequence ID" value="QGY81777.1"/>
    <property type="molecule type" value="Genomic_DNA"/>
</dbReference>
<evidence type="ECO:0000313" key="8">
    <source>
        <dbReference type="EMBL" id="QGY81777.1"/>
    </source>
</evidence>
<dbReference type="OrthoDB" id="7510934at2"/>
<dbReference type="Gene3D" id="1.10.443.10">
    <property type="entry name" value="Intergrase catalytic core"/>
    <property type="match status" value="1"/>
</dbReference>
<feature type="domain" description="Tyr recombinase" evidence="6">
    <location>
        <begin position="168"/>
        <end position="336"/>
    </location>
</feature>
<name>A0A6I6LCL9_9SPHN</name>
<evidence type="ECO:0000313" key="9">
    <source>
        <dbReference type="Proteomes" id="UP000428803"/>
    </source>
</evidence>
<accession>A0A6I6LCL9</accession>
<evidence type="ECO:0000259" key="7">
    <source>
        <dbReference type="PROSITE" id="PS51900"/>
    </source>
</evidence>
<reference evidence="9" key="1">
    <citation type="submission" date="2019-01" db="EMBL/GenBank/DDBJ databases">
        <title>Sphingorhabdus lacus sp.nov., isolated from an oligotrophic freshwater lake.</title>
        <authorList>
            <person name="Park M."/>
        </authorList>
    </citation>
    <scope>NUCLEOTIDE SEQUENCE [LARGE SCALE GENOMIC DNA]</scope>
    <source>
        <strain evidence="9">IMCC1753</strain>
    </source>
</reference>
<evidence type="ECO:0000256" key="5">
    <source>
        <dbReference type="PROSITE-ProRule" id="PRU01248"/>
    </source>
</evidence>
<keyword evidence="9" id="KW-1185">Reference proteome</keyword>
<keyword evidence="4" id="KW-0233">DNA recombination</keyword>
<evidence type="ECO:0000256" key="4">
    <source>
        <dbReference type="ARBA" id="ARBA00023172"/>
    </source>
</evidence>
<protein>
    <recommendedName>
        <fullName evidence="10">Integrase</fullName>
    </recommendedName>
</protein>
<dbReference type="Pfam" id="PF22022">
    <property type="entry name" value="Phage_int_M"/>
    <property type="match status" value="1"/>
</dbReference>
<dbReference type="PANTHER" id="PTHR30629">
    <property type="entry name" value="PROPHAGE INTEGRASE"/>
    <property type="match status" value="1"/>
</dbReference>
<evidence type="ECO:0000256" key="3">
    <source>
        <dbReference type="ARBA" id="ARBA00023125"/>
    </source>
</evidence>
<organism evidence="8 9">
    <name type="scientific">Sphingorhabdus lacus</name>
    <dbReference type="NCBI Taxonomy" id="392610"/>
    <lineage>
        <taxon>Bacteria</taxon>
        <taxon>Pseudomonadati</taxon>
        <taxon>Pseudomonadota</taxon>
        <taxon>Alphaproteobacteria</taxon>
        <taxon>Sphingomonadales</taxon>
        <taxon>Sphingomonadaceae</taxon>
        <taxon>Sphingorhabdus</taxon>
    </lineage>
</organism>
<gene>
    <name evidence="8" type="ORF">EUU25_14805</name>
</gene>
<dbReference type="Gene3D" id="1.10.150.130">
    <property type="match status" value="1"/>
</dbReference>
<keyword evidence="2" id="KW-0229">DNA integration</keyword>
<dbReference type="InterPro" id="IPR044068">
    <property type="entry name" value="CB"/>
</dbReference>
<keyword evidence="3 5" id="KW-0238">DNA-binding</keyword>
<comment type="similarity">
    <text evidence="1">Belongs to the 'phage' integrase family.</text>
</comment>
<evidence type="ECO:0000259" key="6">
    <source>
        <dbReference type="PROSITE" id="PS51898"/>
    </source>
</evidence>
<sequence length="351" mass="39496">MGKRRYLPKYVSSYLDRHGKQRFRYRRKGQSTYSFQNVPGTEQFLAEYRACLDSVAPVIGANRFKPGSIDDLVSRFYCSPAWQGNMRPSSQATYRGIIERFRKAHGDKPVSQIKTHHLDAILGKMADRPAAANNLRKVLKRLFRYAVKIGMRDDNPAELTDGFKSDGEGFHTWTEDEITAFEARHPIGTKARLAFALLLHTGQRRSDVVKMGRQHIKSGRIMVRQTKTGAAVSIPINMELQAALNAMPGDNLTLLLTEFGKPFTSNGFGNWFRDRCDEAGLPQCSAHGLRKAMSRRLAESGATNQQGRAITGHKTDREFNRYAAMADQERLSNDAMANLNKAVSQKPEKSQ</sequence>
<dbReference type="InterPro" id="IPR050808">
    <property type="entry name" value="Phage_Integrase"/>
</dbReference>
<dbReference type="PROSITE" id="PS51898">
    <property type="entry name" value="TYR_RECOMBINASE"/>
    <property type="match status" value="1"/>
</dbReference>
<dbReference type="GO" id="GO:0015074">
    <property type="term" value="P:DNA integration"/>
    <property type="evidence" value="ECO:0007669"/>
    <property type="project" value="UniProtKB-KW"/>
</dbReference>
<evidence type="ECO:0000256" key="2">
    <source>
        <dbReference type="ARBA" id="ARBA00022908"/>
    </source>
</evidence>
<dbReference type="InterPro" id="IPR011010">
    <property type="entry name" value="DNA_brk_join_enz"/>
</dbReference>
<dbReference type="PROSITE" id="PS51900">
    <property type="entry name" value="CB"/>
    <property type="match status" value="1"/>
</dbReference>
<dbReference type="GO" id="GO:0006310">
    <property type="term" value="P:DNA recombination"/>
    <property type="evidence" value="ECO:0007669"/>
    <property type="project" value="UniProtKB-KW"/>
</dbReference>
<dbReference type="PANTHER" id="PTHR30629:SF2">
    <property type="entry name" value="PROPHAGE INTEGRASE INTS-RELATED"/>
    <property type="match status" value="1"/>
</dbReference>
<dbReference type="Pfam" id="PF00589">
    <property type="entry name" value="Phage_integrase"/>
    <property type="match status" value="1"/>
</dbReference>
<proteinExistence type="inferred from homology"/>
<dbReference type="InterPro" id="IPR013762">
    <property type="entry name" value="Integrase-like_cat_sf"/>
</dbReference>
<dbReference type="GO" id="GO:0003677">
    <property type="term" value="F:DNA binding"/>
    <property type="evidence" value="ECO:0007669"/>
    <property type="project" value="UniProtKB-UniRule"/>
</dbReference>
<dbReference type="InterPro" id="IPR002104">
    <property type="entry name" value="Integrase_catalytic"/>
</dbReference>